<protein>
    <submittedName>
        <fullName evidence="1">Uncharacterized protein</fullName>
    </submittedName>
</protein>
<gene>
    <name evidence="1" type="ORF">EYC84_000930</name>
</gene>
<dbReference type="AlphaFoldDB" id="A0A5M9JMQ7"/>
<evidence type="ECO:0000313" key="2">
    <source>
        <dbReference type="Proteomes" id="UP000322873"/>
    </source>
</evidence>
<organism evidence="1 2">
    <name type="scientific">Monilinia fructicola</name>
    <name type="common">Brown rot fungus</name>
    <name type="synonym">Ciboria fructicola</name>
    <dbReference type="NCBI Taxonomy" id="38448"/>
    <lineage>
        <taxon>Eukaryota</taxon>
        <taxon>Fungi</taxon>
        <taxon>Dikarya</taxon>
        <taxon>Ascomycota</taxon>
        <taxon>Pezizomycotina</taxon>
        <taxon>Leotiomycetes</taxon>
        <taxon>Helotiales</taxon>
        <taxon>Sclerotiniaceae</taxon>
        <taxon>Monilinia</taxon>
    </lineage>
</organism>
<name>A0A5M9JMQ7_MONFR</name>
<dbReference type="EMBL" id="VICG01000008">
    <property type="protein sequence ID" value="KAA8569269.1"/>
    <property type="molecule type" value="Genomic_DNA"/>
</dbReference>
<dbReference type="Proteomes" id="UP000322873">
    <property type="component" value="Unassembled WGS sequence"/>
</dbReference>
<sequence length="70" mass="8065">MPDYSLLCSTPYTKALQHGFLTKIYLGYRLDLHGLAWSHLAASISRSEYTYIRGNERGRALDRNIKTRFG</sequence>
<evidence type="ECO:0000313" key="1">
    <source>
        <dbReference type="EMBL" id="KAA8569269.1"/>
    </source>
</evidence>
<accession>A0A5M9JMQ7</accession>
<keyword evidence="2" id="KW-1185">Reference proteome</keyword>
<reference evidence="1 2" key="1">
    <citation type="submission" date="2019-06" db="EMBL/GenBank/DDBJ databases">
        <title>Genome Sequence of the Brown Rot Fungal Pathogen Monilinia fructicola.</title>
        <authorList>
            <person name="De Miccolis Angelini R.M."/>
            <person name="Landi L."/>
            <person name="Abate D."/>
            <person name="Pollastro S."/>
            <person name="Romanazzi G."/>
            <person name="Faretra F."/>
        </authorList>
    </citation>
    <scope>NUCLEOTIDE SEQUENCE [LARGE SCALE GENOMIC DNA]</scope>
    <source>
        <strain evidence="1 2">Mfrc123</strain>
    </source>
</reference>
<comment type="caution">
    <text evidence="1">The sequence shown here is derived from an EMBL/GenBank/DDBJ whole genome shotgun (WGS) entry which is preliminary data.</text>
</comment>
<proteinExistence type="predicted"/>